<evidence type="ECO:0000313" key="1">
    <source>
        <dbReference type="EMBL" id="KAF9642306.1"/>
    </source>
</evidence>
<comment type="caution">
    <text evidence="1">The sequence shown here is derived from an EMBL/GenBank/DDBJ whole genome shotgun (WGS) entry which is preliminary data.</text>
</comment>
<keyword evidence="2" id="KW-1185">Reference proteome</keyword>
<name>A0ACB6YY25_THEGA</name>
<reference evidence="1" key="2">
    <citation type="journal article" date="2020" name="Nat. Commun.">
        <title>Large-scale genome sequencing of mycorrhizal fungi provides insights into the early evolution of symbiotic traits.</title>
        <authorList>
            <person name="Miyauchi S."/>
            <person name="Kiss E."/>
            <person name="Kuo A."/>
            <person name="Drula E."/>
            <person name="Kohler A."/>
            <person name="Sanchez-Garcia M."/>
            <person name="Morin E."/>
            <person name="Andreopoulos B."/>
            <person name="Barry K.W."/>
            <person name="Bonito G."/>
            <person name="Buee M."/>
            <person name="Carver A."/>
            <person name="Chen C."/>
            <person name="Cichocki N."/>
            <person name="Clum A."/>
            <person name="Culley D."/>
            <person name="Crous P.W."/>
            <person name="Fauchery L."/>
            <person name="Girlanda M."/>
            <person name="Hayes R.D."/>
            <person name="Keri Z."/>
            <person name="LaButti K."/>
            <person name="Lipzen A."/>
            <person name="Lombard V."/>
            <person name="Magnuson J."/>
            <person name="Maillard F."/>
            <person name="Murat C."/>
            <person name="Nolan M."/>
            <person name="Ohm R.A."/>
            <person name="Pangilinan J."/>
            <person name="Pereira M.F."/>
            <person name="Perotto S."/>
            <person name="Peter M."/>
            <person name="Pfister S."/>
            <person name="Riley R."/>
            <person name="Sitrit Y."/>
            <person name="Stielow J.B."/>
            <person name="Szollosi G."/>
            <person name="Zifcakova L."/>
            <person name="Stursova M."/>
            <person name="Spatafora J.W."/>
            <person name="Tedersoo L."/>
            <person name="Vaario L.M."/>
            <person name="Yamada A."/>
            <person name="Yan M."/>
            <person name="Wang P."/>
            <person name="Xu J."/>
            <person name="Bruns T."/>
            <person name="Baldrian P."/>
            <person name="Vilgalys R."/>
            <person name="Dunand C."/>
            <person name="Henrissat B."/>
            <person name="Grigoriev I.V."/>
            <person name="Hibbett D."/>
            <person name="Nagy L.G."/>
            <person name="Martin F.M."/>
        </authorList>
    </citation>
    <scope>NUCLEOTIDE SEQUENCE</scope>
    <source>
        <strain evidence="1">P2</strain>
    </source>
</reference>
<organism evidence="1 2">
    <name type="scientific">Thelephora ganbajun</name>
    <name type="common">Ganba fungus</name>
    <dbReference type="NCBI Taxonomy" id="370292"/>
    <lineage>
        <taxon>Eukaryota</taxon>
        <taxon>Fungi</taxon>
        <taxon>Dikarya</taxon>
        <taxon>Basidiomycota</taxon>
        <taxon>Agaricomycotina</taxon>
        <taxon>Agaricomycetes</taxon>
        <taxon>Thelephorales</taxon>
        <taxon>Thelephoraceae</taxon>
        <taxon>Thelephora</taxon>
    </lineage>
</organism>
<evidence type="ECO:0000313" key="2">
    <source>
        <dbReference type="Proteomes" id="UP000886501"/>
    </source>
</evidence>
<dbReference type="Proteomes" id="UP000886501">
    <property type="component" value="Unassembled WGS sequence"/>
</dbReference>
<gene>
    <name evidence="1" type="ORF">BDM02DRAFT_3105823</name>
</gene>
<sequence length="615" mass="68163">MALAPVPALPTIQNLGISPPKDIDPVKVAGEWLEKFQTAISPSPNGDIDTDKVLDLFQPDAFWRDILSLTWDFRTFFGTAQIKTFLQDRIANPSLDDKTRLNNLKLETASVGKPWEDIEWVEALFTFSVGTWGAGDGVFRLVLAPEGVWKAYTIYTNLQSLTEYPEKVGALRNPLPNHGMWADQRQKEIEFEGAEPYVVIIGAGQSGLDLGARLKFLDIPTLILERNTRVGDQWRNRYQALCLHDPVWYDHLPYLPFPANWPVWTPAQKLADWLESYAKIMELNVWTSSTVTSAEKDALGVWVVNLTQILSDGTEIKRVLRPTHLVFALGLGAGSWSIPKFPKQEEFEGEVIHAFEYTTAKKYVGKKVIVVGAATSGHDVAFDMANHGTIYQRSPVYIMSTKNGIPGYLGLYAEGGMPTDIADRVGASFPLTLAILLHQRIVKEIAAADKDVLDGLTKKGFKLTNGPDDAGFPSLAHRRGGGYYFDVGASQLIIDGKIGLKNDSVIKEYTKTGLKFGDNSTLDADLVVFATGFGDYRDGFKKILGEGLGGKVKQIWGLDSGGEPRGAWRDIGIDNLWCMIGNLAMCRYHSRHVALQIKAMKEGLFTGRYSLEEED</sequence>
<dbReference type="EMBL" id="MU118546">
    <property type="protein sequence ID" value="KAF9642306.1"/>
    <property type="molecule type" value="Genomic_DNA"/>
</dbReference>
<reference evidence="1" key="1">
    <citation type="submission" date="2019-10" db="EMBL/GenBank/DDBJ databases">
        <authorList>
            <consortium name="DOE Joint Genome Institute"/>
            <person name="Kuo A."/>
            <person name="Miyauchi S."/>
            <person name="Kiss E."/>
            <person name="Drula E."/>
            <person name="Kohler A."/>
            <person name="Sanchez-Garcia M."/>
            <person name="Andreopoulos B."/>
            <person name="Barry K.W."/>
            <person name="Bonito G."/>
            <person name="Buee M."/>
            <person name="Carver A."/>
            <person name="Chen C."/>
            <person name="Cichocki N."/>
            <person name="Clum A."/>
            <person name="Culley D."/>
            <person name="Crous P.W."/>
            <person name="Fauchery L."/>
            <person name="Girlanda M."/>
            <person name="Hayes R."/>
            <person name="Keri Z."/>
            <person name="Labutti K."/>
            <person name="Lipzen A."/>
            <person name="Lombard V."/>
            <person name="Magnuson J."/>
            <person name="Maillard F."/>
            <person name="Morin E."/>
            <person name="Murat C."/>
            <person name="Nolan M."/>
            <person name="Ohm R."/>
            <person name="Pangilinan J."/>
            <person name="Pereira M."/>
            <person name="Perotto S."/>
            <person name="Peter M."/>
            <person name="Riley R."/>
            <person name="Sitrit Y."/>
            <person name="Stielow B."/>
            <person name="Szollosi G."/>
            <person name="Zifcakova L."/>
            <person name="Stursova M."/>
            <person name="Spatafora J.W."/>
            <person name="Tedersoo L."/>
            <person name="Vaario L.-M."/>
            <person name="Yamada A."/>
            <person name="Yan M."/>
            <person name="Wang P."/>
            <person name="Xu J."/>
            <person name="Bruns T."/>
            <person name="Baldrian P."/>
            <person name="Vilgalys R."/>
            <person name="Henrissat B."/>
            <person name="Grigoriev I.V."/>
            <person name="Hibbett D."/>
            <person name="Nagy L.G."/>
            <person name="Martin F.M."/>
        </authorList>
    </citation>
    <scope>NUCLEOTIDE SEQUENCE</scope>
    <source>
        <strain evidence="1">P2</strain>
    </source>
</reference>
<protein>
    <submittedName>
        <fullName evidence="1">FAD/NAD(P)-binding domain-containing protein</fullName>
    </submittedName>
</protein>
<accession>A0ACB6YY25</accession>
<proteinExistence type="predicted"/>